<evidence type="ECO:0000259" key="2">
    <source>
        <dbReference type="Pfam" id="PF00078"/>
    </source>
</evidence>
<proteinExistence type="predicted"/>
<comment type="caution">
    <text evidence="4">The sequence shown here is derived from an EMBL/GenBank/DDBJ whole genome shotgun (WGS) entry which is preliminary data.</text>
</comment>
<keyword evidence="5" id="KW-1185">Reference proteome</keyword>
<dbReference type="Gene3D" id="3.10.10.10">
    <property type="entry name" value="HIV Type 1 Reverse Transcriptase, subunit A, domain 1"/>
    <property type="match status" value="1"/>
</dbReference>
<evidence type="ECO:0000259" key="3">
    <source>
        <dbReference type="Pfam" id="PF17919"/>
    </source>
</evidence>
<dbReference type="InterPro" id="IPR000477">
    <property type="entry name" value="RT_dom"/>
</dbReference>
<feature type="domain" description="Reverse transcriptase/retrotransposon-derived protein RNase H-like" evidence="3">
    <location>
        <begin position="413"/>
        <end position="459"/>
    </location>
</feature>
<evidence type="ECO:0000256" key="1">
    <source>
        <dbReference type="SAM" id="MobiDB-lite"/>
    </source>
</evidence>
<protein>
    <recommendedName>
        <fullName evidence="6">Reverse transcriptase domain-containing protein</fullName>
    </recommendedName>
</protein>
<dbReference type="CDD" id="cd01647">
    <property type="entry name" value="RT_LTR"/>
    <property type="match status" value="1"/>
</dbReference>
<dbReference type="Gene3D" id="3.30.70.270">
    <property type="match status" value="1"/>
</dbReference>
<dbReference type="AlphaFoldDB" id="A0ABD1Z1I6"/>
<name>A0ABD1Z1I6_9MARC</name>
<feature type="domain" description="Reverse transcriptase" evidence="2">
    <location>
        <begin position="235"/>
        <end position="394"/>
    </location>
</feature>
<feature type="region of interest" description="Disordered" evidence="1">
    <location>
        <begin position="80"/>
        <end position="100"/>
    </location>
</feature>
<reference evidence="4 5" key="1">
    <citation type="submission" date="2024-09" db="EMBL/GenBank/DDBJ databases">
        <title>Chromosome-scale assembly of Riccia fluitans.</title>
        <authorList>
            <person name="Paukszto L."/>
            <person name="Sawicki J."/>
            <person name="Karawczyk K."/>
            <person name="Piernik-Szablinska J."/>
            <person name="Szczecinska M."/>
            <person name="Mazdziarz M."/>
        </authorList>
    </citation>
    <scope>NUCLEOTIDE SEQUENCE [LARGE SCALE GENOMIC DNA]</scope>
    <source>
        <strain evidence="4">Rf_01</strain>
        <tissue evidence="4">Aerial parts of the thallus</tissue>
    </source>
</reference>
<dbReference type="Pfam" id="PF00078">
    <property type="entry name" value="RVT_1"/>
    <property type="match status" value="1"/>
</dbReference>
<accession>A0ABD1Z1I6</accession>
<dbReference type="EMBL" id="JBHFFA010000002">
    <property type="protein sequence ID" value="KAL2641651.1"/>
    <property type="molecule type" value="Genomic_DNA"/>
</dbReference>
<evidence type="ECO:0008006" key="6">
    <source>
        <dbReference type="Google" id="ProtNLM"/>
    </source>
</evidence>
<evidence type="ECO:0000313" key="4">
    <source>
        <dbReference type="EMBL" id="KAL2641651.1"/>
    </source>
</evidence>
<dbReference type="InterPro" id="IPR053134">
    <property type="entry name" value="RNA-dir_DNA_polymerase"/>
</dbReference>
<feature type="region of interest" description="Disordered" evidence="1">
    <location>
        <begin position="112"/>
        <end position="145"/>
    </location>
</feature>
<dbReference type="PANTHER" id="PTHR24559">
    <property type="entry name" value="TRANSPOSON TY3-I GAG-POL POLYPROTEIN"/>
    <property type="match status" value="1"/>
</dbReference>
<evidence type="ECO:0000313" key="5">
    <source>
        <dbReference type="Proteomes" id="UP001605036"/>
    </source>
</evidence>
<dbReference type="PANTHER" id="PTHR24559:SF444">
    <property type="entry name" value="REVERSE TRANSCRIPTASE DOMAIN-CONTAINING PROTEIN"/>
    <property type="match status" value="1"/>
</dbReference>
<dbReference type="Pfam" id="PF17919">
    <property type="entry name" value="RT_RNaseH_2"/>
    <property type="match status" value="1"/>
</dbReference>
<organism evidence="4 5">
    <name type="scientific">Riccia fluitans</name>
    <dbReference type="NCBI Taxonomy" id="41844"/>
    <lineage>
        <taxon>Eukaryota</taxon>
        <taxon>Viridiplantae</taxon>
        <taxon>Streptophyta</taxon>
        <taxon>Embryophyta</taxon>
        <taxon>Marchantiophyta</taxon>
        <taxon>Marchantiopsida</taxon>
        <taxon>Marchantiidae</taxon>
        <taxon>Marchantiales</taxon>
        <taxon>Ricciaceae</taxon>
        <taxon>Riccia</taxon>
    </lineage>
</organism>
<dbReference type="InterPro" id="IPR043502">
    <property type="entry name" value="DNA/RNA_pol_sf"/>
</dbReference>
<feature type="compositionally biased region" description="Polar residues" evidence="1">
    <location>
        <begin position="112"/>
        <end position="121"/>
    </location>
</feature>
<sequence length="459" mass="52839">MQKTGVRFQLPAVQTPNQTKLKIGVNMVDLVDTHNVKAKDEEGWPTDEDIWAQKVETRSEKKLLRKGETVEEAAAQRAKLEKVEAQPSEEQAKKASAKLPADISEEVKTLLQTKLRQSSSEGKPRVEEEKKKYSSSGVPRGKEEVKTTEWRVKAAHHSAEEDVFAWRIEDMKGIPTKWRQQQIDLLEGAIPIRQRKYMVNPKYSLLVKDEIDKYLSVGIIFPILSSEWVSPIVIVPKKKIGKIRMCQDFRKLNAASKKDHHPLPFIDQILDRVASHECYNFLDGFSVYNQVSIREEYKDKTTFTTDWGTFAYHKMPFGLCNALATFQRMMTSIFQEYLRKFLEIFIDDFCVFGPKKDHLNSLAIVFQCCRDSQLALHPEKCFFGMSEGILLGHRVSQRGIEVDVDKKTIDYIWEVAQQQAFEMLKKKLVEAPLLRAPDWEKPFQVYVDTSAFAIGVMLS</sequence>
<dbReference type="InterPro" id="IPR041577">
    <property type="entry name" value="RT_RNaseH_2"/>
</dbReference>
<dbReference type="SUPFAM" id="SSF56672">
    <property type="entry name" value="DNA/RNA polymerases"/>
    <property type="match status" value="1"/>
</dbReference>
<gene>
    <name evidence="4" type="ORF">R1flu_009238</name>
</gene>
<feature type="compositionally biased region" description="Basic and acidic residues" evidence="1">
    <location>
        <begin position="122"/>
        <end position="132"/>
    </location>
</feature>
<dbReference type="Proteomes" id="UP001605036">
    <property type="component" value="Unassembled WGS sequence"/>
</dbReference>
<dbReference type="InterPro" id="IPR043128">
    <property type="entry name" value="Rev_trsase/Diguanyl_cyclase"/>
</dbReference>